<feature type="compositionally biased region" description="Polar residues" evidence="6">
    <location>
        <begin position="65"/>
        <end position="74"/>
    </location>
</feature>
<protein>
    <submittedName>
        <fullName evidence="7">Putative rna polymerase i and iii transcription factor complex component protein</fullName>
    </submittedName>
</protein>
<dbReference type="GO" id="GO:0005634">
    <property type="term" value="C:nucleus"/>
    <property type="evidence" value="ECO:0007669"/>
    <property type="project" value="UniProtKB-SubCell"/>
</dbReference>
<keyword evidence="3" id="KW-0238">DNA-binding</keyword>
<evidence type="ECO:0000256" key="1">
    <source>
        <dbReference type="ARBA" id="ARBA00004123"/>
    </source>
</evidence>
<dbReference type="AlphaFoldDB" id="M7TNL4"/>
<dbReference type="eggNOG" id="KOG3302">
    <property type="taxonomic scope" value="Eukaryota"/>
</dbReference>
<dbReference type="GO" id="GO:0006367">
    <property type="term" value="P:transcription initiation at RNA polymerase II promoter"/>
    <property type="evidence" value="ECO:0007669"/>
    <property type="project" value="UniProtKB-ARBA"/>
</dbReference>
<dbReference type="InterPro" id="IPR033710">
    <property type="entry name" value="TBP_eukaryotic"/>
</dbReference>
<dbReference type="SUPFAM" id="SSF55945">
    <property type="entry name" value="TATA-box binding protein-like"/>
    <property type="match status" value="2"/>
</dbReference>
<dbReference type="CDD" id="cd04516">
    <property type="entry name" value="TBP_eukaryotes"/>
    <property type="match status" value="1"/>
</dbReference>
<evidence type="ECO:0000256" key="2">
    <source>
        <dbReference type="ARBA" id="ARBA00005560"/>
    </source>
</evidence>
<dbReference type="FunFam" id="3.30.310.10:FF:000001">
    <property type="entry name" value="TATA-box-binding protein 2"/>
    <property type="match status" value="1"/>
</dbReference>
<dbReference type="Gene3D" id="3.30.310.10">
    <property type="entry name" value="TATA-Binding Protein"/>
    <property type="match status" value="2"/>
</dbReference>
<dbReference type="OrthoDB" id="2127950at2759"/>
<dbReference type="GO" id="GO:0003677">
    <property type="term" value="F:DNA binding"/>
    <property type="evidence" value="ECO:0007669"/>
    <property type="project" value="UniProtKB-KW"/>
</dbReference>
<gene>
    <name evidence="7" type="ORF">UCREL1_1459</name>
</gene>
<keyword evidence="8" id="KW-1185">Reference proteome</keyword>
<evidence type="ECO:0000313" key="8">
    <source>
        <dbReference type="Proteomes" id="UP000012174"/>
    </source>
</evidence>
<name>M7TNL4_EUTLA</name>
<organism evidence="7 8">
    <name type="scientific">Eutypa lata (strain UCR-EL1)</name>
    <name type="common">Grapevine dieback disease fungus</name>
    <name type="synonym">Eutypa armeniacae</name>
    <dbReference type="NCBI Taxonomy" id="1287681"/>
    <lineage>
        <taxon>Eukaryota</taxon>
        <taxon>Fungi</taxon>
        <taxon>Dikarya</taxon>
        <taxon>Ascomycota</taxon>
        <taxon>Pezizomycotina</taxon>
        <taxon>Sordariomycetes</taxon>
        <taxon>Xylariomycetidae</taxon>
        <taxon>Xylariales</taxon>
        <taxon>Diatrypaceae</taxon>
        <taxon>Eutypa</taxon>
    </lineage>
</organism>
<accession>M7TNL4</accession>
<keyword evidence="4" id="KW-0804">Transcription</keyword>
<dbReference type="Pfam" id="PF00352">
    <property type="entry name" value="TBP"/>
    <property type="match status" value="2"/>
</dbReference>
<dbReference type="Proteomes" id="UP000012174">
    <property type="component" value="Unassembled WGS sequence"/>
</dbReference>
<dbReference type="EMBL" id="KB705638">
    <property type="protein sequence ID" value="EMR71496.1"/>
    <property type="molecule type" value="Genomic_DNA"/>
</dbReference>
<evidence type="ECO:0000256" key="4">
    <source>
        <dbReference type="ARBA" id="ARBA00023163"/>
    </source>
</evidence>
<dbReference type="HOGENOM" id="CLU_060161_1_0_1"/>
<evidence type="ECO:0000313" key="7">
    <source>
        <dbReference type="EMBL" id="EMR71496.1"/>
    </source>
</evidence>
<feature type="region of interest" description="Disordered" evidence="6">
    <location>
        <begin position="24"/>
        <end position="84"/>
    </location>
</feature>
<keyword evidence="5" id="KW-0539">Nucleus</keyword>
<dbReference type="PANTHER" id="PTHR10126">
    <property type="entry name" value="TATA-BOX BINDING PROTEIN"/>
    <property type="match status" value="1"/>
</dbReference>
<dbReference type="KEGG" id="ela:UCREL1_1459"/>
<comment type="subcellular location">
    <subcellularLocation>
        <location evidence="1">Nucleus</location>
    </subcellularLocation>
</comment>
<evidence type="ECO:0000256" key="3">
    <source>
        <dbReference type="ARBA" id="ARBA00023125"/>
    </source>
</evidence>
<proteinExistence type="inferred from homology"/>
<evidence type="ECO:0000256" key="6">
    <source>
        <dbReference type="SAM" id="MobiDB-lite"/>
    </source>
</evidence>
<dbReference type="STRING" id="1287681.M7TNL4"/>
<reference evidence="8" key="1">
    <citation type="journal article" date="2013" name="Genome Announc.">
        <title>Draft genome sequence of the grapevine dieback fungus Eutypa lata UCR-EL1.</title>
        <authorList>
            <person name="Blanco-Ulate B."/>
            <person name="Rolshausen P.E."/>
            <person name="Cantu D."/>
        </authorList>
    </citation>
    <scope>NUCLEOTIDE SEQUENCE [LARGE SCALE GENOMIC DNA]</scope>
    <source>
        <strain evidence="8">UCR-EL1</strain>
    </source>
</reference>
<dbReference type="FunFam" id="3.30.310.10:FF:000002">
    <property type="entry name" value="TATA-box-binding protein 2"/>
    <property type="match status" value="1"/>
</dbReference>
<dbReference type="PRINTS" id="PR00686">
    <property type="entry name" value="TIFACTORIID"/>
</dbReference>
<dbReference type="HAMAP" id="MF_00408">
    <property type="entry name" value="TATA_bind_prot_arch"/>
    <property type="match status" value="1"/>
</dbReference>
<sequence length="281" mass="31040">MAECLNYHPSTAAEARAFTENLPGGTAALTMPHRPQSTMPPPPLPQLQPQSPQVAVPTVGDLIANGSTTDTKSTGMEVEDDSNKMDIDTPAFQGLAGSGVIPTIQNIVASVNVDCRLDLKTIALHCRNAEYNPKRFSAVIMRIRDPKSTALIFASGKMVVTGNKSEDDARLAARKFTRIILKLGFAAKFLDYKLHNVVASCDVRFPISLQRLASFHPTFSQYEPESFPGLIYRMMRPKVVFMVFVSGKIVLTGARNREEIYQAFEILFPVLQDFCKARFEV</sequence>
<dbReference type="InterPro" id="IPR000814">
    <property type="entry name" value="TBP"/>
</dbReference>
<dbReference type="GO" id="GO:0005667">
    <property type="term" value="C:transcription regulator complex"/>
    <property type="evidence" value="ECO:0007669"/>
    <property type="project" value="UniProtKB-ARBA"/>
</dbReference>
<evidence type="ECO:0000256" key="5">
    <source>
        <dbReference type="ARBA" id="ARBA00023242"/>
    </source>
</evidence>
<dbReference type="InterPro" id="IPR012295">
    <property type="entry name" value="TBP_dom_sf"/>
</dbReference>
<comment type="similarity">
    <text evidence="2">Belongs to the TBP family.</text>
</comment>